<proteinExistence type="predicted"/>
<sequence>IQRPSPVAISDEDVYMAAAKENHFAFARTNESPFMYVATLSTKWAETKDQVASMEGQGDLII</sequence>
<evidence type="ECO:0000313" key="1">
    <source>
        <dbReference type="EMBL" id="GJT57270.1"/>
    </source>
</evidence>
<dbReference type="Proteomes" id="UP001151760">
    <property type="component" value="Unassembled WGS sequence"/>
</dbReference>
<reference evidence="1" key="1">
    <citation type="journal article" date="2022" name="Int. J. Mol. Sci.">
        <title>Draft Genome of Tanacetum Coccineum: Genomic Comparison of Closely Related Tanacetum-Family Plants.</title>
        <authorList>
            <person name="Yamashiro T."/>
            <person name="Shiraishi A."/>
            <person name="Nakayama K."/>
            <person name="Satake H."/>
        </authorList>
    </citation>
    <scope>NUCLEOTIDE SEQUENCE</scope>
</reference>
<feature type="non-terminal residue" evidence="1">
    <location>
        <position position="1"/>
    </location>
</feature>
<organism evidence="1 2">
    <name type="scientific">Tanacetum coccineum</name>
    <dbReference type="NCBI Taxonomy" id="301880"/>
    <lineage>
        <taxon>Eukaryota</taxon>
        <taxon>Viridiplantae</taxon>
        <taxon>Streptophyta</taxon>
        <taxon>Embryophyta</taxon>
        <taxon>Tracheophyta</taxon>
        <taxon>Spermatophyta</taxon>
        <taxon>Magnoliopsida</taxon>
        <taxon>eudicotyledons</taxon>
        <taxon>Gunneridae</taxon>
        <taxon>Pentapetalae</taxon>
        <taxon>asterids</taxon>
        <taxon>campanulids</taxon>
        <taxon>Asterales</taxon>
        <taxon>Asteraceae</taxon>
        <taxon>Asteroideae</taxon>
        <taxon>Anthemideae</taxon>
        <taxon>Anthemidinae</taxon>
        <taxon>Tanacetum</taxon>
    </lineage>
</organism>
<name>A0ABQ5F339_9ASTR</name>
<protein>
    <submittedName>
        <fullName evidence="1">Uncharacterized protein</fullName>
    </submittedName>
</protein>
<accession>A0ABQ5F339</accession>
<comment type="caution">
    <text evidence="1">The sequence shown here is derived from an EMBL/GenBank/DDBJ whole genome shotgun (WGS) entry which is preliminary data.</text>
</comment>
<reference evidence="1" key="2">
    <citation type="submission" date="2022-01" db="EMBL/GenBank/DDBJ databases">
        <authorList>
            <person name="Yamashiro T."/>
            <person name="Shiraishi A."/>
            <person name="Satake H."/>
            <person name="Nakayama K."/>
        </authorList>
    </citation>
    <scope>NUCLEOTIDE SEQUENCE</scope>
</reference>
<dbReference type="EMBL" id="BQNB010016917">
    <property type="protein sequence ID" value="GJT57270.1"/>
    <property type="molecule type" value="Genomic_DNA"/>
</dbReference>
<gene>
    <name evidence="1" type="ORF">Tco_0992324</name>
</gene>
<evidence type="ECO:0000313" key="2">
    <source>
        <dbReference type="Proteomes" id="UP001151760"/>
    </source>
</evidence>
<keyword evidence="2" id="KW-1185">Reference proteome</keyword>